<name>A0A0S3K8D8_9ENTE</name>
<evidence type="ECO:0000256" key="5">
    <source>
        <dbReference type="ARBA" id="ARBA00022448"/>
    </source>
</evidence>
<evidence type="ECO:0000256" key="7">
    <source>
        <dbReference type="ARBA" id="ARBA00022592"/>
    </source>
</evidence>
<feature type="chain" id="PRO_5041745663" description="Phosphate-binding protein" evidence="12">
    <location>
        <begin position="26"/>
        <end position="302"/>
    </location>
</feature>
<comment type="function">
    <text evidence="1">Part of the ABC transporter complex PstSACB involved in phosphate import.</text>
</comment>
<evidence type="ECO:0000259" key="13">
    <source>
        <dbReference type="Pfam" id="PF12849"/>
    </source>
</evidence>
<evidence type="ECO:0000256" key="9">
    <source>
        <dbReference type="ARBA" id="ARBA00023136"/>
    </source>
</evidence>
<dbReference type="KEGG" id="ess:ATZ33_04040"/>
<gene>
    <name evidence="14" type="ORF">ATZ33_04040</name>
    <name evidence="15" type="ORF">RV15_GL002292</name>
</gene>
<dbReference type="CDD" id="cd13653">
    <property type="entry name" value="PBP2_phosphate_like_1"/>
    <property type="match status" value="1"/>
</dbReference>
<proteinExistence type="inferred from homology"/>
<evidence type="ECO:0000256" key="2">
    <source>
        <dbReference type="ARBA" id="ARBA00004193"/>
    </source>
</evidence>
<feature type="signal peptide" evidence="12">
    <location>
        <begin position="1"/>
        <end position="25"/>
    </location>
</feature>
<feature type="domain" description="PBP" evidence="13">
    <location>
        <begin position="40"/>
        <end position="271"/>
    </location>
</feature>
<reference evidence="14 16" key="2">
    <citation type="submission" date="2015-12" db="EMBL/GenBank/DDBJ databases">
        <authorList>
            <person name="Lauer A."/>
            <person name="Humrighouse B."/>
            <person name="Loparev V."/>
            <person name="Shewmaker P.L."/>
            <person name="Whitney A.M."/>
            <person name="McLaughlin R.W."/>
        </authorList>
    </citation>
    <scope>NUCLEOTIDE SEQUENCE [LARGE SCALE GENOMIC DNA]</scope>
    <source>
        <strain evidence="14 16">LMG 23085</strain>
    </source>
</reference>
<evidence type="ECO:0000256" key="3">
    <source>
        <dbReference type="ARBA" id="ARBA00008725"/>
    </source>
</evidence>
<dbReference type="EMBL" id="JXLC01000030">
    <property type="protein sequence ID" value="OJG86999.1"/>
    <property type="molecule type" value="Genomic_DNA"/>
</dbReference>
<evidence type="ECO:0000313" key="15">
    <source>
        <dbReference type="EMBL" id="OJG86999.1"/>
    </source>
</evidence>
<sequence length="302" mass="31968">MKKRLLSAIVLSVGLLVAGCGNQGAATSDSSNKSKDSGANSTQPVKIVAVGSTAVQPLVDAAKDQFTADHPNYTISVQGGGSGTGLSQVSDGAVTIGNSDVFAEEKSGVDAAKLVDHRVAVVGMGPVVNKDIGVKNITKQELIDIFTGKTKNWQDLGGKDQEIAVINRPSGSGTRATFEKWGLDGATAIQSQEQDSSGTVRQIVAQTPGAISYLAFSYMDDSTVALSIDDVKPTEENVADNSWKIWSYEHMYTKGQPDDDVKAFLDFMLTDDVQEGVVKELGYLPMTAMKVERDVSGTITKK</sequence>
<comment type="subunit">
    <text evidence="4 12">The complex is composed of two ATP-binding proteins (PstB), two transmembrane proteins (PstC and PstA) and a solute-binding protein (PstS).</text>
</comment>
<comment type="subcellular location">
    <subcellularLocation>
        <location evidence="2 12">Cell membrane</location>
        <topology evidence="2 12">Lipid-anchor</topology>
    </subcellularLocation>
</comment>
<evidence type="ECO:0000256" key="4">
    <source>
        <dbReference type="ARBA" id="ARBA00011529"/>
    </source>
</evidence>
<evidence type="ECO:0000313" key="17">
    <source>
        <dbReference type="Proteomes" id="UP000183039"/>
    </source>
</evidence>
<dbReference type="Proteomes" id="UP000065511">
    <property type="component" value="Chromosome"/>
</dbReference>
<accession>A0A0S3K8D8</accession>
<evidence type="ECO:0000256" key="10">
    <source>
        <dbReference type="ARBA" id="ARBA00023139"/>
    </source>
</evidence>
<dbReference type="PANTHER" id="PTHR30570">
    <property type="entry name" value="PERIPLASMIC PHOSPHATE BINDING COMPONENT OF PHOSPHATE ABC TRANSPORTER"/>
    <property type="match status" value="1"/>
</dbReference>
<keyword evidence="6 12" id="KW-1003">Cell membrane</keyword>
<evidence type="ECO:0000256" key="11">
    <source>
        <dbReference type="ARBA" id="ARBA00023288"/>
    </source>
</evidence>
<keyword evidence="5 12" id="KW-0813">Transport</keyword>
<keyword evidence="7 12" id="KW-0592">Phosphate transport</keyword>
<evidence type="ECO:0000256" key="6">
    <source>
        <dbReference type="ARBA" id="ARBA00022475"/>
    </source>
</evidence>
<dbReference type="AlphaFoldDB" id="A0A0S3K8D8"/>
<dbReference type="EMBL" id="CP013614">
    <property type="protein sequence ID" value="ALS00571.1"/>
    <property type="molecule type" value="Genomic_DNA"/>
</dbReference>
<evidence type="ECO:0000256" key="1">
    <source>
        <dbReference type="ARBA" id="ARBA00002841"/>
    </source>
</evidence>
<dbReference type="RefSeq" id="WP_071879033.1">
    <property type="nucleotide sequence ID" value="NZ_JXLC01000030.1"/>
</dbReference>
<keyword evidence="9" id="KW-0472">Membrane</keyword>
<dbReference type="PROSITE" id="PS51257">
    <property type="entry name" value="PROKAR_LIPOPROTEIN"/>
    <property type="match status" value="1"/>
</dbReference>
<keyword evidence="10 12" id="KW-0564">Palmitate</keyword>
<dbReference type="Pfam" id="PF12849">
    <property type="entry name" value="PBP_like_2"/>
    <property type="match status" value="1"/>
</dbReference>
<evidence type="ECO:0000256" key="8">
    <source>
        <dbReference type="ARBA" id="ARBA00022729"/>
    </source>
</evidence>
<dbReference type="GO" id="GO:0042301">
    <property type="term" value="F:phosphate ion binding"/>
    <property type="evidence" value="ECO:0007669"/>
    <property type="project" value="UniProtKB-UniRule"/>
</dbReference>
<dbReference type="InterPro" id="IPR050811">
    <property type="entry name" value="Phosphate_ABC_transporter"/>
</dbReference>
<dbReference type="NCBIfam" id="TIGR02136">
    <property type="entry name" value="ptsS_2"/>
    <property type="match status" value="1"/>
</dbReference>
<dbReference type="GO" id="GO:0006817">
    <property type="term" value="P:phosphate ion transport"/>
    <property type="evidence" value="ECO:0007669"/>
    <property type="project" value="UniProtKB-UniRule"/>
</dbReference>
<dbReference type="GO" id="GO:0005886">
    <property type="term" value="C:plasma membrane"/>
    <property type="evidence" value="ECO:0007669"/>
    <property type="project" value="UniProtKB-SubCell"/>
</dbReference>
<dbReference type="InterPro" id="IPR024370">
    <property type="entry name" value="PBP_domain"/>
</dbReference>
<reference evidence="15 17" key="1">
    <citation type="submission" date="2014-12" db="EMBL/GenBank/DDBJ databases">
        <title>Draft genome sequences of 29 type strains of Enterococci.</title>
        <authorList>
            <person name="Zhong Z."/>
            <person name="Sun Z."/>
            <person name="Liu W."/>
            <person name="Zhang W."/>
            <person name="Zhang H."/>
        </authorList>
    </citation>
    <scope>NUCLEOTIDE SEQUENCE [LARGE SCALE GENOMIC DNA]</scope>
    <source>
        <strain evidence="15 17">DSM 22801</strain>
    </source>
</reference>
<protein>
    <recommendedName>
        <fullName evidence="12">Phosphate-binding protein</fullName>
    </recommendedName>
</protein>
<dbReference type="OrthoDB" id="9790048at2"/>
<comment type="function">
    <text evidence="12">Involved in the system for phosphate transport across the cytoplasmic membrane.</text>
</comment>
<keyword evidence="11 12" id="KW-0449">Lipoprotein</keyword>
<comment type="similarity">
    <text evidence="3 12">Belongs to the PstS family.</text>
</comment>
<keyword evidence="16" id="KW-1185">Reference proteome</keyword>
<evidence type="ECO:0000256" key="12">
    <source>
        <dbReference type="RuleBase" id="RU367119"/>
    </source>
</evidence>
<dbReference type="Proteomes" id="UP000183039">
    <property type="component" value="Unassembled WGS sequence"/>
</dbReference>
<evidence type="ECO:0000313" key="16">
    <source>
        <dbReference type="Proteomes" id="UP000065511"/>
    </source>
</evidence>
<dbReference type="PANTHER" id="PTHR30570:SF4">
    <property type="entry name" value="PHOSPHATE-BINDING PROTEIN PSTS 1"/>
    <property type="match status" value="1"/>
</dbReference>
<evidence type="ECO:0000313" key="14">
    <source>
        <dbReference type="EMBL" id="ALS00571.1"/>
    </source>
</evidence>
<dbReference type="Gene3D" id="3.40.190.10">
    <property type="entry name" value="Periplasmic binding protein-like II"/>
    <property type="match status" value="2"/>
</dbReference>
<organism evidence="15 17">
    <name type="scientific">Enterococcus silesiacus</name>
    <dbReference type="NCBI Taxonomy" id="332949"/>
    <lineage>
        <taxon>Bacteria</taxon>
        <taxon>Bacillati</taxon>
        <taxon>Bacillota</taxon>
        <taxon>Bacilli</taxon>
        <taxon>Lactobacillales</taxon>
        <taxon>Enterococcaceae</taxon>
        <taxon>Enterococcus</taxon>
    </lineage>
</organism>
<keyword evidence="8 12" id="KW-0732">Signal</keyword>
<dbReference type="SUPFAM" id="SSF53850">
    <property type="entry name" value="Periplasmic binding protein-like II"/>
    <property type="match status" value="1"/>
</dbReference>
<dbReference type="InterPro" id="IPR011862">
    <property type="entry name" value="Phos-bd"/>
</dbReference>